<evidence type="ECO:0000256" key="2">
    <source>
        <dbReference type="ARBA" id="ARBA00023002"/>
    </source>
</evidence>
<keyword evidence="1" id="KW-0521">NADP</keyword>
<dbReference type="SUPFAM" id="SSF51735">
    <property type="entry name" value="NAD(P)-binding Rossmann-fold domains"/>
    <property type="match status" value="1"/>
</dbReference>
<evidence type="ECO:0000256" key="1">
    <source>
        <dbReference type="ARBA" id="ARBA00022857"/>
    </source>
</evidence>
<comment type="caution">
    <text evidence="4">The sequence shown here is derived from an EMBL/GenBank/DDBJ whole genome shotgun (WGS) entry which is preliminary data.</text>
</comment>
<sequence length="225" mass="24901">MKTIVITGASRGIGLASAKKFLTEGWRIIGTYLDTPVPLTDKNLSIIRFDQGDSKSIASAAKEIENMAPGIDAIVNCAGIILDAHDTKADLEKIRKTFEVDLFGIIDLTERLLPRLRPGGHIVNIASSYGAFSLPIDDNSSTGYRLVKAALNMYTRILAFRLKDRGIVVSSLDPGWIKTDMGNDAATEIEKPDREPEEPANDIYQLVTNVRKSGCFWRFGKEREW</sequence>
<dbReference type="GO" id="GO:0005737">
    <property type="term" value="C:cytoplasm"/>
    <property type="evidence" value="ECO:0007669"/>
    <property type="project" value="TreeGrafter"/>
</dbReference>
<keyword evidence="2" id="KW-0560">Oxidoreductase</keyword>
<evidence type="ECO:0000313" key="4">
    <source>
        <dbReference type="EMBL" id="OGY96626.1"/>
    </source>
</evidence>
<dbReference type="PRINTS" id="PR00081">
    <property type="entry name" value="GDHRDH"/>
</dbReference>
<dbReference type="GO" id="GO:0016491">
    <property type="term" value="F:oxidoreductase activity"/>
    <property type="evidence" value="ECO:0007669"/>
    <property type="project" value="UniProtKB-KW"/>
</dbReference>
<evidence type="ECO:0000256" key="3">
    <source>
        <dbReference type="RuleBase" id="RU000363"/>
    </source>
</evidence>
<organism evidence="4 5">
    <name type="scientific">Candidatus Liptonbacteria bacterium GWC1_60_9</name>
    <dbReference type="NCBI Taxonomy" id="1798645"/>
    <lineage>
        <taxon>Bacteria</taxon>
        <taxon>Candidatus Liptoniibacteriota</taxon>
    </lineage>
</organism>
<protein>
    <recommendedName>
        <fullName evidence="6">Short-chain dehydrogenase</fullName>
    </recommendedName>
</protein>
<gene>
    <name evidence="4" type="ORF">A2128_02820</name>
</gene>
<accession>A0A1G2C5U5</accession>
<evidence type="ECO:0008006" key="6">
    <source>
        <dbReference type="Google" id="ProtNLM"/>
    </source>
</evidence>
<dbReference type="InterPro" id="IPR002347">
    <property type="entry name" value="SDR_fam"/>
</dbReference>
<comment type="similarity">
    <text evidence="3">Belongs to the short-chain dehydrogenases/reductases (SDR) family.</text>
</comment>
<reference evidence="4 5" key="1">
    <citation type="journal article" date="2016" name="Nat. Commun.">
        <title>Thousands of microbial genomes shed light on interconnected biogeochemical processes in an aquifer system.</title>
        <authorList>
            <person name="Anantharaman K."/>
            <person name="Brown C.T."/>
            <person name="Hug L.A."/>
            <person name="Sharon I."/>
            <person name="Castelle C.J."/>
            <person name="Probst A.J."/>
            <person name="Thomas B.C."/>
            <person name="Singh A."/>
            <person name="Wilkins M.J."/>
            <person name="Karaoz U."/>
            <person name="Brodie E.L."/>
            <person name="Williams K.H."/>
            <person name="Hubbard S.S."/>
            <person name="Banfield J.F."/>
        </authorList>
    </citation>
    <scope>NUCLEOTIDE SEQUENCE [LARGE SCALE GENOMIC DNA]</scope>
</reference>
<dbReference type="InterPro" id="IPR051468">
    <property type="entry name" value="Fungal_SecMetab_SDRs"/>
</dbReference>
<dbReference type="EMBL" id="MHKV01000040">
    <property type="protein sequence ID" value="OGY96626.1"/>
    <property type="molecule type" value="Genomic_DNA"/>
</dbReference>
<dbReference type="Proteomes" id="UP000176349">
    <property type="component" value="Unassembled WGS sequence"/>
</dbReference>
<dbReference type="InterPro" id="IPR036291">
    <property type="entry name" value="NAD(P)-bd_dom_sf"/>
</dbReference>
<proteinExistence type="inferred from homology"/>
<dbReference type="Gene3D" id="3.40.50.720">
    <property type="entry name" value="NAD(P)-binding Rossmann-like Domain"/>
    <property type="match status" value="1"/>
</dbReference>
<dbReference type="PANTHER" id="PTHR43544:SF7">
    <property type="entry name" value="NADB-LER2"/>
    <property type="match status" value="1"/>
</dbReference>
<dbReference type="PANTHER" id="PTHR43544">
    <property type="entry name" value="SHORT-CHAIN DEHYDROGENASE/REDUCTASE"/>
    <property type="match status" value="1"/>
</dbReference>
<evidence type="ECO:0000313" key="5">
    <source>
        <dbReference type="Proteomes" id="UP000176349"/>
    </source>
</evidence>
<dbReference type="Pfam" id="PF00106">
    <property type="entry name" value="adh_short"/>
    <property type="match status" value="1"/>
</dbReference>
<dbReference type="AlphaFoldDB" id="A0A1G2C5U5"/>
<name>A0A1G2C5U5_9BACT</name>
<dbReference type="PRINTS" id="PR00080">
    <property type="entry name" value="SDRFAMILY"/>
</dbReference>